<evidence type="ECO:0000313" key="4">
    <source>
        <dbReference type="Proteomes" id="UP001295740"/>
    </source>
</evidence>
<evidence type="ECO:0000256" key="1">
    <source>
        <dbReference type="SAM" id="Coils"/>
    </source>
</evidence>
<gene>
    <name evidence="3" type="ORF">KHLLAP_LOCUS10127</name>
</gene>
<feature type="compositionally biased region" description="Basic and acidic residues" evidence="2">
    <location>
        <begin position="262"/>
        <end position="288"/>
    </location>
</feature>
<reference evidence="3" key="1">
    <citation type="submission" date="2023-10" db="EMBL/GenBank/DDBJ databases">
        <authorList>
            <person name="Hackl T."/>
        </authorList>
    </citation>
    <scope>NUCLEOTIDE SEQUENCE</scope>
</reference>
<evidence type="ECO:0000313" key="3">
    <source>
        <dbReference type="EMBL" id="CAJ2509659.1"/>
    </source>
</evidence>
<dbReference type="Proteomes" id="UP001295740">
    <property type="component" value="Unassembled WGS sequence"/>
</dbReference>
<keyword evidence="1" id="KW-0175">Coiled coil</keyword>
<sequence length="443" mass="49905">MSWELTASLRAGFALLTSNIITWSQFVVYACWWAHYKKHPERHRDFGVELANVPSLLGFCAQIPPIIRATEESGLSFYPNLARAAAERLARNSDHIPDFDFEKEVLEDFESQDMTITGYLTPGGLSGTRNACFSAADLADSEDLKPPSPGWNQARSVSKVTESLGSVETIYRPRPQIQNPTQELTFTQLLSRKEVMAKSYRIINRYPADVKMDKLRRVRAGDGVDIVVPGLATKIDHSQDAALANRPDATINSVVDAKRAHEQELAKKRLRVSQDGRPDGSKKRKTDDLSPSDMSEMNAEKLQALRLIVEAAEAELHELEDRDGNSEKAKALDSRIQAVLADLRKVEGTKLTSERADHLRTRAEAVIFDIHVVQEVEVARKEWQQEALAGRHPQLQAHLKRQVEAELRPQVEAELRPQVEEQARARITSFLPRLWARDDEPQV</sequence>
<evidence type="ECO:0000256" key="2">
    <source>
        <dbReference type="SAM" id="MobiDB-lite"/>
    </source>
</evidence>
<dbReference type="AlphaFoldDB" id="A0AAI8VS52"/>
<feature type="coiled-coil region" evidence="1">
    <location>
        <begin position="302"/>
        <end position="329"/>
    </location>
</feature>
<dbReference type="EMBL" id="CAUWAG010000012">
    <property type="protein sequence ID" value="CAJ2509659.1"/>
    <property type="molecule type" value="Genomic_DNA"/>
</dbReference>
<keyword evidence="4" id="KW-1185">Reference proteome</keyword>
<feature type="region of interest" description="Disordered" evidence="2">
    <location>
        <begin position="262"/>
        <end position="296"/>
    </location>
</feature>
<organism evidence="3 4">
    <name type="scientific">Anthostomella pinea</name>
    <dbReference type="NCBI Taxonomy" id="933095"/>
    <lineage>
        <taxon>Eukaryota</taxon>
        <taxon>Fungi</taxon>
        <taxon>Dikarya</taxon>
        <taxon>Ascomycota</taxon>
        <taxon>Pezizomycotina</taxon>
        <taxon>Sordariomycetes</taxon>
        <taxon>Xylariomycetidae</taxon>
        <taxon>Xylariales</taxon>
        <taxon>Xylariaceae</taxon>
        <taxon>Anthostomella</taxon>
    </lineage>
</organism>
<comment type="caution">
    <text evidence="3">The sequence shown here is derived from an EMBL/GenBank/DDBJ whole genome shotgun (WGS) entry which is preliminary data.</text>
</comment>
<name>A0AAI8VS52_9PEZI</name>
<proteinExistence type="predicted"/>
<protein>
    <submittedName>
        <fullName evidence="3">Uu.00g146850.m01.CDS01</fullName>
    </submittedName>
</protein>
<accession>A0AAI8VS52</accession>